<feature type="transmembrane region" description="Helical" evidence="7">
    <location>
        <begin position="185"/>
        <end position="211"/>
    </location>
</feature>
<evidence type="ECO:0000256" key="3">
    <source>
        <dbReference type="ARBA" id="ARBA00022475"/>
    </source>
</evidence>
<dbReference type="Pfam" id="PF00528">
    <property type="entry name" value="BPD_transp_1"/>
    <property type="match status" value="1"/>
</dbReference>
<feature type="transmembrane region" description="Helical" evidence="7">
    <location>
        <begin position="35"/>
        <end position="60"/>
    </location>
</feature>
<dbReference type="SUPFAM" id="SSF161098">
    <property type="entry name" value="MetI-like"/>
    <property type="match status" value="1"/>
</dbReference>
<evidence type="ECO:0000313" key="10">
    <source>
        <dbReference type="Proteomes" id="UP001519273"/>
    </source>
</evidence>
<keyword evidence="6 7" id="KW-0472">Membrane</keyword>
<organism evidence="9 10">
    <name type="scientific">Paenibacillus sediminis</name>
    <dbReference type="NCBI Taxonomy" id="664909"/>
    <lineage>
        <taxon>Bacteria</taxon>
        <taxon>Bacillati</taxon>
        <taxon>Bacillota</taxon>
        <taxon>Bacilli</taxon>
        <taxon>Bacillales</taxon>
        <taxon>Paenibacillaceae</taxon>
        <taxon>Paenibacillus</taxon>
    </lineage>
</organism>
<comment type="subcellular location">
    <subcellularLocation>
        <location evidence="1 7">Cell membrane</location>
        <topology evidence="1 7">Multi-pass membrane protein</topology>
    </subcellularLocation>
</comment>
<proteinExistence type="inferred from homology"/>
<evidence type="ECO:0000256" key="1">
    <source>
        <dbReference type="ARBA" id="ARBA00004651"/>
    </source>
</evidence>
<evidence type="ECO:0000259" key="8">
    <source>
        <dbReference type="PROSITE" id="PS50928"/>
    </source>
</evidence>
<keyword evidence="10" id="KW-1185">Reference proteome</keyword>
<sequence length="323" mass="36422">MKQAAELQRSRLLHEEQISTQKVKWYKKRSVRNELAAYLFLSPYLILFTLFIIIPVLAAIGLSFTYFNTVQAPKFIGLQNYVNLLTQDNEFMMYVLPNTIKFALIVGPGGYILSFFLAWLLAQIPRRSRTLLTLAIYSPSLTAAVAMAVVWLIVFSGDSTGYLNAFLIKWGFINEPIQWTQSPHYLMPIMIMVTLWNSMGVGFLAMLAGILNVNPEMYEAGYIDGIRNRLQEVWYITIPSMKPQMLFGAVMATVGTFQAGDIGVQLSGANPTPQYAGQLIINHIADYGFIRYDMGYASAVSVVLLIIIYGFSKLAWRLFGEKD</sequence>
<dbReference type="EMBL" id="JAGGKP010000001">
    <property type="protein sequence ID" value="MBP1935504.1"/>
    <property type="molecule type" value="Genomic_DNA"/>
</dbReference>
<evidence type="ECO:0000256" key="5">
    <source>
        <dbReference type="ARBA" id="ARBA00022989"/>
    </source>
</evidence>
<evidence type="ECO:0000256" key="2">
    <source>
        <dbReference type="ARBA" id="ARBA00022448"/>
    </source>
</evidence>
<keyword evidence="3" id="KW-1003">Cell membrane</keyword>
<dbReference type="PROSITE" id="PS50928">
    <property type="entry name" value="ABC_TM1"/>
    <property type="match status" value="1"/>
</dbReference>
<feature type="domain" description="ABC transmembrane type-1" evidence="8">
    <location>
        <begin position="96"/>
        <end position="315"/>
    </location>
</feature>
<dbReference type="PANTHER" id="PTHR43005:SF1">
    <property type="entry name" value="SPERMIDINE_PUTRESCINE TRANSPORT SYSTEM PERMEASE PROTEIN"/>
    <property type="match status" value="1"/>
</dbReference>
<dbReference type="InterPro" id="IPR035906">
    <property type="entry name" value="MetI-like_sf"/>
</dbReference>
<keyword evidence="4 7" id="KW-0812">Transmembrane</keyword>
<dbReference type="RefSeq" id="WP_209844817.1">
    <property type="nucleotide sequence ID" value="NZ_CBCRVE010000001.1"/>
</dbReference>
<evidence type="ECO:0000313" key="9">
    <source>
        <dbReference type="EMBL" id="MBP1935504.1"/>
    </source>
</evidence>
<accession>A0ABS4GZ10</accession>
<reference evidence="9 10" key="1">
    <citation type="submission" date="2021-03" db="EMBL/GenBank/DDBJ databases">
        <title>Genomic Encyclopedia of Type Strains, Phase IV (KMG-IV): sequencing the most valuable type-strain genomes for metagenomic binning, comparative biology and taxonomic classification.</title>
        <authorList>
            <person name="Goeker M."/>
        </authorList>
    </citation>
    <scope>NUCLEOTIDE SEQUENCE [LARGE SCALE GENOMIC DNA]</scope>
    <source>
        <strain evidence="9 10">DSM 23491</strain>
    </source>
</reference>
<comment type="similarity">
    <text evidence="7">Belongs to the binding-protein-dependent transport system permease family.</text>
</comment>
<keyword evidence="9" id="KW-0762">Sugar transport</keyword>
<keyword evidence="2 7" id="KW-0813">Transport</keyword>
<comment type="caution">
    <text evidence="9">The sequence shown here is derived from an EMBL/GenBank/DDBJ whole genome shotgun (WGS) entry which is preliminary data.</text>
</comment>
<dbReference type="Proteomes" id="UP001519273">
    <property type="component" value="Unassembled WGS sequence"/>
</dbReference>
<keyword evidence="5 7" id="KW-1133">Transmembrane helix</keyword>
<feature type="transmembrane region" description="Helical" evidence="7">
    <location>
        <begin position="296"/>
        <end position="316"/>
    </location>
</feature>
<evidence type="ECO:0000256" key="4">
    <source>
        <dbReference type="ARBA" id="ARBA00022692"/>
    </source>
</evidence>
<dbReference type="Gene3D" id="1.10.3720.10">
    <property type="entry name" value="MetI-like"/>
    <property type="match status" value="1"/>
</dbReference>
<gene>
    <name evidence="9" type="ORF">J2Z20_000365</name>
</gene>
<dbReference type="CDD" id="cd06261">
    <property type="entry name" value="TM_PBP2"/>
    <property type="match status" value="1"/>
</dbReference>
<name>A0ABS4GZ10_9BACL</name>
<dbReference type="InterPro" id="IPR000515">
    <property type="entry name" value="MetI-like"/>
</dbReference>
<dbReference type="PANTHER" id="PTHR43005">
    <property type="entry name" value="BLR7065 PROTEIN"/>
    <property type="match status" value="1"/>
</dbReference>
<protein>
    <submittedName>
        <fullName evidence="9">Multiple sugar transport system permease protein</fullName>
    </submittedName>
</protein>
<feature type="transmembrane region" description="Helical" evidence="7">
    <location>
        <begin position="102"/>
        <end position="122"/>
    </location>
</feature>
<evidence type="ECO:0000256" key="7">
    <source>
        <dbReference type="RuleBase" id="RU363032"/>
    </source>
</evidence>
<feature type="transmembrane region" description="Helical" evidence="7">
    <location>
        <begin position="134"/>
        <end position="154"/>
    </location>
</feature>
<evidence type="ECO:0000256" key="6">
    <source>
        <dbReference type="ARBA" id="ARBA00023136"/>
    </source>
</evidence>